<dbReference type="Proteomes" id="UP000034680">
    <property type="component" value="Unassembled WGS sequence"/>
</dbReference>
<name>A0A0G2HVT1_9PEZI</name>
<dbReference type="OrthoDB" id="5977668at2759"/>
<dbReference type="AlphaFoldDB" id="A0A0G2HVT1"/>
<comment type="caution">
    <text evidence="1">The sequence shown here is derived from an EMBL/GenBank/DDBJ whole genome shotgun (WGS) entry which is preliminary data.</text>
</comment>
<sequence length="304" mass="34476">MSRPNSVSRKKVAIVGSGCAGIAALWALNRTPHDVYVYEAADRLGGHTNTVPWTRGKYRTAVDTGFIVLNSATYPNFINFLDKIDVQTEPTEMTFGVSRDHGLFEWAGTNLDSIFTQRRHIFSPRMWRMIFDIVRFNQFALDLLAEDDAQRATAYRVNGNGNGHGMSTPKFVEVEETIGDYLRREGYSDAFRDDYLIPMTAAVWRKSNIDQVSLTYNMNILQHIPRSTFGDVLVTLNPLHEPDPKTVQGRYEYAHPLYNGDSVRAQALLAKIQNRRGISYAGAWTKYGFHEDGFSTEAGRQYWG</sequence>
<dbReference type="InterPro" id="IPR036188">
    <property type="entry name" value="FAD/NAD-bd_sf"/>
</dbReference>
<dbReference type="Pfam" id="PF13450">
    <property type="entry name" value="NAD_binding_8"/>
    <property type="match status" value="1"/>
</dbReference>
<organism evidence="1 2">
    <name type="scientific">Diaporthe ampelina</name>
    <dbReference type="NCBI Taxonomy" id="1214573"/>
    <lineage>
        <taxon>Eukaryota</taxon>
        <taxon>Fungi</taxon>
        <taxon>Dikarya</taxon>
        <taxon>Ascomycota</taxon>
        <taxon>Pezizomycotina</taxon>
        <taxon>Sordariomycetes</taxon>
        <taxon>Sordariomycetidae</taxon>
        <taxon>Diaporthales</taxon>
        <taxon>Diaporthaceae</taxon>
        <taxon>Diaporthe</taxon>
    </lineage>
</organism>
<dbReference type="InterPro" id="IPR050464">
    <property type="entry name" value="Zeta_carotene_desat/Oxidored"/>
</dbReference>
<evidence type="ECO:0000313" key="1">
    <source>
        <dbReference type="EMBL" id="KKY32140.1"/>
    </source>
</evidence>
<gene>
    <name evidence="1" type="ORF">UCDDA912_g07919</name>
</gene>
<dbReference type="EMBL" id="LCUC01000340">
    <property type="protein sequence ID" value="KKY32140.1"/>
    <property type="molecule type" value="Genomic_DNA"/>
</dbReference>
<keyword evidence="2" id="KW-1185">Reference proteome</keyword>
<dbReference type="SUPFAM" id="SSF51905">
    <property type="entry name" value="FAD/NAD(P)-binding domain"/>
    <property type="match status" value="1"/>
</dbReference>
<dbReference type="PANTHER" id="PTHR42923">
    <property type="entry name" value="PROTOPORPHYRINOGEN OXIDASE"/>
    <property type="match status" value="1"/>
</dbReference>
<dbReference type="Gene3D" id="3.50.50.60">
    <property type="entry name" value="FAD/NAD(P)-binding domain"/>
    <property type="match status" value="1"/>
</dbReference>
<reference evidence="1 2" key="2">
    <citation type="submission" date="2015-05" db="EMBL/GenBank/DDBJ databases">
        <authorList>
            <person name="Morales-Cruz A."/>
            <person name="Amrine K.C."/>
            <person name="Cantu D."/>
        </authorList>
    </citation>
    <scope>NUCLEOTIDE SEQUENCE [LARGE SCALE GENOMIC DNA]</scope>
    <source>
        <strain evidence="1">DA912</strain>
    </source>
</reference>
<dbReference type="PANTHER" id="PTHR42923:SF17">
    <property type="entry name" value="AMINE OXIDASE DOMAIN-CONTAINING PROTEIN"/>
    <property type="match status" value="1"/>
</dbReference>
<evidence type="ECO:0000313" key="2">
    <source>
        <dbReference type="Proteomes" id="UP000034680"/>
    </source>
</evidence>
<protein>
    <submittedName>
        <fullName evidence="1">Putative amine oxidase</fullName>
    </submittedName>
</protein>
<proteinExistence type="predicted"/>
<dbReference type="Gene3D" id="1.10.405.20">
    <property type="match status" value="1"/>
</dbReference>
<reference evidence="1 2" key="1">
    <citation type="submission" date="2015-05" db="EMBL/GenBank/DDBJ databases">
        <title>Distinctive expansion of gene families associated with plant cell wall degradation and secondary metabolism in the genomes of grapevine trunk pathogens.</title>
        <authorList>
            <person name="Lawrence D.P."/>
            <person name="Travadon R."/>
            <person name="Rolshausen P.E."/>
            <person name="Baumgartner K."/>
        </authorList>
    </citation>
    <scope>NUCLEOTIDE SEQUENCE [LARGE SCALE GENOMIC DNA]</scope>
    <source>
        <strain evidence="1">DA912</strain>
    </source>
</reference>
<dbReference type="GO" id="GO:0016491">
    <property type="term" value="F:oxidoreductase activity"/>
    <property type="evidence" value="ECO:0007669"/>
    <property type="project" value="TreeGrafter"/>
</dbReference>
<dbReference type="STRING" id="1214573.A0A0G2HVT1"/>
<accession>A0A0G2HVT1</accession>